<dbReference type="PANTHER" id="PTHR12663:SF1">
    <property type="entry name" value="SISTER CHROMATID COHESION PROTEIN PDS5 HOMOLOG B"/>
    <property type="match status" value="1"/>
</dbReference>
<name>A0AA41MC63_SCICA</name>
<comment type="caution">
    <text evidence="5">The sequence shown here is derived from an EMBL/GenBank/DDBJ whole genome shotgun (WGS) entry which is preliminary data.</text>
</comment>
<organism evidence="5 6">
    <name type="scientific">Sciurus carolinensis</name>
    <name type="common">Eastern gray squirrel</name>
    <dbReference type="NCBI Taxonomy" id="30640"/>
    <lineage>
        <taxon>Eukaryota</taxon>
        <taxon>Metazoa</taxon>
        <taxon>Chordata</taxon>
        <taxon>Craniata</taxon>
        <taxon>Vertebrata</taxon>
        <taxon>Euteleostomi</taxon>
        <taxon>Mammalia</taxon>
        <taxon>Eutheria</taxon>
        <taxon>Euarchontoglires</taxon>
        <taxon>Glires</taxon>
        <taxon>Rodentia</taxon>
        <taxon>Sciuromorpha</taxon>
        <taxon>Sciuridae</taxon>
        <taxon>Sciurinae</taxon>
        <taxon>Sciurini</taxon>
        <taxon>Sciurus</taxon>
    </lineage>
</organism>
<dbReference type="InterPro" id="IPR039776">
    <property type="entry name" value="Pds5"/>
</dbReference>
<dbReference type="GO" id="GO:0005634">
    <property type="term" value="C:nucleus"/>
    <property type="evidence" value="ECO:0007669"/>
    <property type="project" value="UniProtKB-SubCell"/>
</dbReference>
<dbReference type="Pfam" id="PF20168">
    <property type="entry name" value="PDS5"/>
    <property type="match status" value="1"/>
</dbReference>
<evidence type="ECO:0000256" key="2">
    <source>
        <dbReference type="ARBA" id="ARBA00022737"/>
    </source>
</evidence>
<protein>
    <submittedName>
        <fullName evidence="5">Sister chromatid cohesion protein PDS5-like protein B</fullName>
    </submittedName>
</protein>
<proteinExistence type="predicted"/>
<sequence>MVGRGRCAPTPRSACPRVLSAAVRLEQPPRSAWRHFEAERRRNGRAGCGRGGGRRRLDAAAAADPGEQRSERSSESDTRRGKNISSMAHSKTRTNDGKITYPPGVKEISDKISKEEMVRRLKMVVKTFMDMDQDSEEEKELYLNLALHLASDFFLKHPDKDVRLLVACCLADIFRIYAPEAPYTSPDKLKASTDLKNCQD</sequence>
<feature type="compositionally biased region" description="Basic and acidic residues" evidence="4">
    <location>
        <begin position="66"/>
        <end position="80"/>
    </location>
</feature>
<dbReference type="Proteomes" id="UP001166674">
    <property type="component" value="Unassembled WGS sequence"/>
</dbReference>
<accession>A0AA41MC63</accession>
<dbReference type="GO" id="GO:0000785">
    <property type="term" value="C:chromatin"/>
    <property type="evidence" value="ECO:0007669"/>
    <property type="project" value="TreeGrafter"/>
</dbReference>
<dbReference type="GO" id="GO:0006281">
    <property type="term" value="P:DNA repair"/>
    <property type="evidence" value="ECO:0007669"/>
    <property type="project" value="TreeGrafter"/>
</dbReference>
<dbReference type="GO" id="GO:0007064">
    <property type="term" value="P:mitotic sister chromatid cohesion"/>
    <property type="evidence" value="ECO:0007669"/>
    <property type="project" value="InterPro"/>
</dbReference>
<evidence type="ECO:0000313" key="5">
    <source>
        <dbReference type="EMBL" id="MBZ3869185.1"/>
    </source>
</evidence>
<dbReference type="AlphaFoldDB" id="A0AA41MC63"/>
<evidence type="ECO:0000256" key="3">
    <source>
        <dbReference type="ARBA" id="ARBA00023242"/>
    </source>
</evidence>
<keyword evidence="3" id="KW-0539">Nucleus</keyword>
<reference evidence="5" key="1">
    <citation type="submission" date="2020-03" db="EMBL/GenBank/DDBJ databases">
        <title>Studies in the Genomics of Life Span.</title>
        <authorList>
            <person name="Glass D."/>
        </authorList>
    </citation>
    <scope>NUCLEOTIDE SEQUENCE</scope>
    <source>
        <strain evidence="5">SUZIE</strain>
        <tissue evidence="5">Muscle</tissue>
    </source>
</reference>
<keyword evidence="6" id="KW-1185">Reference proteome</keyword>
<keyword evidence="2" id="KW-0677">Repeat</keyword>
<dbReference type="EMBL" id="JAATJV010133179">
    <property type="protein sequence ID" value="MBZ3869185.1"/>
    <property type="molecule type" value="Genomic_DNA"/>
</dbReference>
<dbReference type="PANTHER" id="PTHR12663">
    <property type="entry name" value="ANDROGEN INDUCED INHIBITOR OF PROLIFERATION AS3 / PDS5-RELATED"/>
    <property type="match status" value="1"/>
</dbReference>
<gene>
    <name evidence="5" type="ORF">SUZIE_101675</name>
</gene>
<feature type="region of interest" description="Disordered" evidence="4">
    <location>
        <begin position="27"/>
        <end position="103"/>
    </location>
</feature>
<evidence type="ECO:0000313" key="6">
    <source>
        <dbReference type="Proteomes" id="UP001166674"/>
    </source>
</evidence>
<evidence type="ECO:0000256" key="1">
    <source>
        <dbReference type="ARBA" id="ARBA00004123"/>
    </source>
</evidence>
<comment type="subcellular location">
    <subcellularLocation>
        <location evidence="1">Nucleus</location>
    </subcellularLocation>
</comment>
<evidence type="ECO:0000256" key="4">
    <source>
        <dbReference type="SAM" id="MobiDB-lite"/>
    </source>
</evidence>